<keyword evidence="3 6" id="KW-0812">Transmembrane</keyword>
<dbReference type="InterPro" id="IPR006977">
    <property type="entry name" value="Yip1_dom"/>
</dbReference>
<proteinExistence type="inferred from homology"/>
<evidence type="ECO:0000313" key="9">
    <source>
        <dbReference type="Proteomes" id="UP000187209"/>
    </source>
</evidence>
<feature type="transmembrane region" description="Helical" evidence="6">
    <location>
        <begin position="155"/>
        <end position="175"/>
    </location>
</feature>
<feature type="domain" description="Yip1" evidence="7">
    <location>
        <begin position="76"/>
        <end position="225"/>
    </location>
</feature>
<feature type="transmembrane region" description="Helical" evidence="6">
    <location>
        <begin position="121"/>
        <end position="143"/>
    </location>
</feature>
<dbReference type="InterPro" id="IPR039765">
    <property type="entry name" value="Yip5/YIPF1/YIPF2"/>
</dbReference>
<dbReference type="GO" id="GO:0000139">
    <property type="term" value="C:Golgi membrane"/>
    <property type="evidence" value="ECO:0007669"/>
    <property type="project" value="UniProtKB-SubCell"/>
</dbReference>
<name>A0A1R2C5W7_9CILI</name>
<dbReference type="OrthoDB" id="10256463at2759"/>
<dbReference type="GO" id="GO:0031267">
    <property type="term" value="F:small GTPase binding"/>
    <property type="evidence" value="ECO:0007669"/>
    <property type="project" value="InterPro"/>
</dbReference>
<dbReference type="Proteomes" id="UP000187209">
    <property type="component" value="Unassembled WGS sequence"/>
</dbReference>
<evidence type="ECO:0000256" key="3">
    <source>
        <dbReference type="ARBA" id="ARBA00022692"/>
    </source>
</evidence>
<keyword evidence="5 6" id="KW-0472">Membrane</keyword>
<protein>
    <recommendedName>
        <fullName evidence="6">Protein YIPF</fullName>
    </recommendedName>
</protein>
<keyword evidence="9" id="KW-1185">Reference proteome</keyword>
<feature type="transmembrane region" description="Helical" evidence="6">
    <location>
        <begin position="212"/>
        <end position="234"/>
    </location>
</feature>
<evidence type="ECO:0000256" key="6">
    <source>
        <dbReference type="RuleBase" id="RU361264"/>
    </source>
</evidence>
<evidence type="ECO:0000256" key="2">
    <source>
        <dbReference type="ARBA" id="ARBA00010596"/>
    </source>
</evidence>
<evidence type="ECO:0000256" key="4">
    <source>
        <dbReference type="ARBA" id="ARBA00022989"/>
    </source>
</evidence>
<dbReference type="PANTHER" id="PTHR12822:SF2">
    <property type="entry name" value="PROTEIN YIPF"/>
    <property type="match status" value="1"/>
</dbReference>
<sequence length="235" mass="26709">MEYGNRNFLEFSDSFEGMQGVIQLEPNKNQGNPQVNNPAPAPSKTFLDPYKGYCEVDTEIVFQRLKKTLWPFDRRKFFENKGDLYGAFWVPTTLIFIMSVAGSFANKIASSGGYIFDPKDIVITASTVYFFIFAVPAVLYFVLFTGIDIGYYDIVSLYGYSYFAFWPAAIISVINFSLLRWVAFGTASVWSGLLVSKNYYNEVQNLDEWKKYATAVASFSGYAALTLIANFYLYE</sequence>
<comment type="similarity">
    <text evidence="2 6">Belongs to the YIP1 family.</text>
</comment>
<feature type="transmembrane region" description="Helical" evidence="6">
    <location>
        <begin position="84"/>
        <end position="101"/>
    </location>
</feature>
<dbReference type="PANTHER" id="PTHR12822">
    <property type="entry name" value="PROTEIN YIPF"/>
    <property type="match status" value="1"/>
</dbReference>
<evidence type="ECO:0000313" key="8">
    <source>
        <dbReference type="EMBL" id="OMJ84387.1"/>
    </source>
</evidence>
<dbReference type="GO" id="GO:0016192">
    <property type="term" value="P:vesicle-mediated transport"/>
    <property type="evidence" value="ECO:0007669"/>
    <property type="project" value="InterPro"/>
</dbReference>
<gene>
    <name evidence="8" type="ORF">SteCoe_14545</name>
</gene>
<reference evidence="8 9" key="1">
    <citation type="submission" date="2016-11" db="EMBL/GenBank/DDBJ databases">
        <title>The macronuclear genome of Stentor coeruleus: a giant cell with tiny introns.</title>
        <authorList>
            <person name="Slabodnick M."/>
            <person name="Ruby J.G."/>
            <person name="Reiff S.B."/>
            <person name="Swart E.C."/>
            <person name="Gosai S."/>
            <person name="Prabakaran S."/>
            <person name="Witkowska E."/>
            <person name="Larue G.E."/>
            <person name="Fisher S."/>
            <person name="Freeman R.M."/>
            <person name="Gunawardena J."/>
            <person name="Chu W."/>
            <person name="Stover N.A."/>
            <person name="Gregory B.D."/>
            <person name="Nowacki M."/>
            <person name="Derisi J."/>
            <person name="Roy S.W."/>
            <person name="Marshall W.F."/>
            <person name="Sood P."/>
        </authorList>
    </citation>
    <scope>NUCLEOTIDE SEQUENCE [LARGE SCALE GENOMIC DNA]</scope>
    <source>
        <strain evidence="8">WM001</strain>
    </source>
</reference>
<evidence type="ECO:0000256" key="1">
    <source>
        <dbReference type="ARBA" id="ARBA00004141"/>
    </source>
</evidence>
<comment type="caution">
    <text evidence="8">The sequence shown here is derived from an EMBL/GenBank/DDBJ whole genome shotgun (WGS) entry which is preliminary data.</text>
</comment>
<dbReference type="AlphaFoldDB" id="A0A1R2C5W7"/>
<evidence type="ECO:0000256" key="5">
    <source>
        <dbReference type="ARBA" id="ARBA00023136"/>
    </source>
</evidence>
<evidence type="ECO:0000259" key="7">
    <source>
        <dbReference type="Pfam" id="PF04893"/>
    </source>
</evidence>
<comment type="caution">
    <text evidence="6">Lacks conserved residue(s) required for the propagation of feature annotation.</text>
</comment>
<dbReference type="Pfam" id="PF04893">
    <property type="entry name" value="Yip1"/>
    <property type="match status" value="1"/>
</dbReference>
<organism evidence="8 9">
    <name type="scientific">Stentor coeruleus</name>
    <dbReference type="NCBI Taxonomy" id="5963"/>
    <lineage>
        <taxon>Eukaryota</taxon>
        <taxon>Sar</taxon>
        <taxon>Alveolata</taxon>
        <taxon>Ciliophora</taxon>
        <taxon>Postciliodesmatophora</taxon>
        <taxon>Heterotrichea</taxon>
        <taxon>Heterotrichida</taxon>
        <taxon>Stentoridae</taxon>
        <taxon>Stentor</taxon>
    </lineage>
</organism>
<accession>A0A1R2C5W7</accession>
<dbReference type="EMBL" id="MPUH01000271">
    <property type="protein sequence ID" value="OMJ84387.1"/>
    <property type="molecule type" value="Genomic_DNA"/>
</dbReference>
<keyword evidence="4 6" id="KW-1133">Transmembrane helix</keyword>
<comment type="subcellular location">
    <subcellularLocation>
        <location evidence="6">Golgi apparatus membrane</location>
        <topology evidence="6">Multi-pass membrane protein</topology>
    </subcellularLocation>
    <subcellularLocation>
        <location evidence="1">Membrane</location>
        <topology evidence="1">Multi-pass membrane protein</topology>
    </subcellularLocation>
</comment>